<gene>
    <name evidence="1" type="ORF">S03H2_41159</name>
</gene>
<organism evidence="1">
    <name type="scientific">marine sediment metagenome</name>
    <dbReference type="NCBI Taxonomy" id="412755"/>
    <lineage>
        <taxon>unclassified sequences</taxon>
        <taxon>metagenomes</taxon>
        <taxon>ecological metagenomes</taxon>
    </lineage>
</organism>
<protein>
    <submittedName>
        <fullName evidence="1">Uncharacterized protein</fullName>
    </submittedName>
</protein>
<evidence type="ECO:0000313" key="1">
    <source>
        <dbReference type="EMBL" id="GAH67823.1"/>
    </source>
</evidence>
<dbReference type="EMBL" id="BARU01025556">
    <property type="protein sequence ID" value="GAH67823.1"/>
    <property type="molecule type" value="Genomic_DNA"/>
</dbReference>
<proteinExistence type="predicted"/>
<comment type="caution">
    <text evidence="1">The sequence shown here is derived from an EMBL/GenBank/DDBJ whole genome shotgun (WGS) entry which is preliminary data.</text>
</comment>
<dbReference type="AlphaFoldDB" id="X1JDH7"/>
<sequence length="60" mass="7058">MKMKKLKRHYIDIPTIWPTPGGVVFLVPPTSYCKPPTSYCKLPMYNCKKCRTLWEVIKKV</sequence>
<name>X1JDH7_9ZZZZ</name>
<accession>X1JDH7</accession>
<reference evidence="1" key="1">
    <citation type="journal article" date="2014" name="Front. Microbiol.">
        <title>High frequency of phylogenetically diverse reductive dehalogenase-homologous genes in deep subseafloor sedimentary metagenomes.</title>
        <authorList>
            <person name="Kawai M."/>
            <person name="Futagami T."/>
            <person name="Toyoda A."/>
            <person name="Takaki Y."/>
            <person name="Nishi S."/>
            <person name="Hori S."/>
            <person name="Arai W."/>
            <person name="Tsubouchi T."/>
            <person name="Morono Y."/>
            <person name="Uchiyama I."/>
            <person name="Ito T."/>
            <person name="Fujiyama A."/>
            <person name="Inagaki F."/>
            <person name="Takami H."/>
        </authorList>
    </citation>
    <scope>NUCLEOTIDE SEQUENCE</scope>
    <source>
        <strain evidence="1">Expedition CK06-06</strain>
    </source>
</reference>